<accession>A0A165Y6U2</accession>
<dbReference type="EMBL" id="KV417704">
    <property type="protein sequence ID" value="KZP09265.1"/>
    <property type="molecule type" value="Genomic_DNA"/>
</dbReference>
<reference evidence="1 2" key="1">
    <citation type="journal article" date="2016" name="Mol. Biol. Evol.">
        <title>Comparative Genomics of Early-Diverging Mushroom-Forming Fungi Provides Insights into the Origins of Lignocellulose Decay Capabilities.</title>
        <authorList>
            <person name="Nagy L.G."/>
            <person name="Riley R."/>
            <person name="Tritt A."/>
            <person name="Adam C."/>
            <person name="Daum C."/>
            <person name="Floudas D."/>
            <person name="Sun H."/>
            <person name="Yadav J.S."/>
            <person name="Pangilinan J."/>
            <person name="Larsson K.H."/>
            <person name="Matsuura K."/>
            <person name="Barry K."/>
            <person name="Labutti K."/>
            <person name="Kuo R."/>
            <person name="Ohm R.A."/>
            <person name="Bhattacharya S.S."/>
            <person name="Shirouzu T."/>
            <person name="Yoshinaga Y."/>
            <person name="Martin F.M."/>
            <person name="Grigoriev I.V."/>
            <person name="Hibbett D.S."/>
        </authorList>
    </citation>
    <scope>NUCLEOTIDE SEQUENCE [LARGE SCALE GENOMIC DNA]</scope>
    <source>
        <strain evidence="1 2">CBS 109695</strain>
    </source>
</reference>
<organism evidence="1 2">
    <name type="scientific">Athelia psychrophila</name>
    <dbReference type="NCBI Taxonomy" id="1759441"/>
    <lineage>
        <taxon>Eukaryota</taxon>
        <taxon>Fungi</taxon>
        <taxon>Dikarya</taxon>
        <taxon>Basidiomycota</taxon>
        <taxon>Agaricomycotina</taxon>
        <taxon>Agaricomycetes</taxon>
        <taxon>Agaricomycetidae</taxon>
        <taxon>Atheliales</taxon>
        <taxon>Atheliaceae</taxon>
        <taxon>Athelia</taxon>
    </lineage>
</organism>
<keyword evidence="2" id="KW-1185">Reference proteome</keyword>
<proteinExistence type="predicted"/>
<sequence length="63" mass="7061">EIPRRRRVRVPRKLAHGQVGIPRDQPPYTRQTAVTEATMNFEIAHIQLLCSSSATPASLSHTL</sequence>
<evidence type="ECO:0000313" key="1">
    <source>
        <dbReference type="EMBL" id="KZP09265.1"/>
    </source>
</evidence>
<feature type="non-terminal residue" evidence="1">
    <location>
        <position position="1"/>
    </location>
</feature>
<gene>
    <name evidence="1" type="ORF">FIBSPDRAFT_873776</name>
</gene>
<dbReference type="Proteomes" id="UP000076532">
    <property type="component" value="Unassembled WGS sequence"/>
</dbReference>
<dbReference type="AlphaFoldDB" id="A0A165Y6U2"/>
<name>A0A165Y6U2_9AGAM</name>
<evidence type="ECO:0000313" key="2">
    <source>
        <dbReference type="Proteomes" id="UP000076532"/>
    </source>
</evidence>
<protein>
    <submittedName>
        <fullName evidence="1">Uncharacterized protein</fullName>
    </submittedName>
</protein>
<feature type="non-terminal residue" evidence="1">
    <location>
        <position position="63"/>
    </location>
</feature>